<evidence type="ECO:0000313" key="14">
    <source>
        <dbReference type="EMBL" id="SBT70258.1"/>
    </source>
</evidence>
<dbReference type="PANTHER" id="PTHR30426">
    <property type="entry name" value="4-HYDROXY-3-METHYLBUT-2-ENYL DIPHOSPHATE REDUCTASE"/>
    <property type="match status" value="1"/>
</dbReference>
<dbReference type="HAMAP" id="MF_00191">
    <property type="entry name" value="IspH"/>
    <property type="match status" value="1"/>
</dbReference>
<dbReference type="GO" id="GO:0051539">
    <property type="term" value="F:4 iron, 4 sulfur cluster binding"/>
    <property type="evidence" value="ECO:0007669"/>
    <property type="project" value="UniProtKB-KW"/>
</dbReference>
<reference evidence="14 15" key="1">
    <citation type="submission" date="2016-06" db="EMBL/GenBank/DDBJ databases">
        <authorList>
            <consortium name="Pathogen Informatics"/>
        </authorList>
    </citation>
    <scope>NUCLEOTIDE SEQUENCE [LARGE SCALE GENOMIC DNA]</scope>
    <source>
        <strain evidence="14">PmlGA01</strain>
    </source>
</reference>
<evidence type="ECO:0000256" key="12">
    <source>
        <dbReference type="ARBA" id="ARBA00051071"/>
    </source>
</evidence>
<comment type="pathway">
    <text evidence="8">Isoprenoid biosynthesis; isopentenyl diphosphate biosynthesis via DXP pathway; isopentenyl diphosphate from 1-deoxy-D-xylulose 5-phosphate: step 6/6.</text>
</comment>
<gene>
    <name evidence="14" type="primary">LytB</name>
    <name evidence="14" type="ORF">PMLGA01_020013000</name>
</gene>
<name>A0A1C3K9Q6_PLAMA</name>
<evidence type="ECO:0000256" key="8">
    <source>
        <dbReference type="ARBA" id="ARBA00046313"/>
    </source>
</evidence>
<comment type="pathway">
    <text evidence="9">Isoprenoid biosynthesis; dimethylallyl diphosphate biosynthesis; dimethylallyl diphosphate from (2E)-4-hydroxy-3-methylbutenyl diphosphate: step 1/1.</text>
</comment>
<dbReference type="GO" id="GO:0019288">
    <property type="term" value="P:isopentenyl diphosphate biosynthetic process, methylerythritol 4-phosphate pathway"/>
    <property type="evidence" value="ECO:0007669"/>
    <property type="project" value="InterPro"/>
</dbReference>
<accession>A0A1C3K9Q6</accession>
<keyword evidence="3" id="KW-0479">Metal-binding</keyword>
<dbReference type="Pfam" id="PF02401">
    <property type="entry name" value="LYTB"/>
    <property type="match status" value="1"/>
</dbReference>
<dbReference type="EMBL" id="LT594490">
    <property type="protein sequence ID" value="SBT70258.1"/>
    <property type="molecule type" value="Genomic_DNA"/>
</dbReference>
<dbReference type="AlphaFoldDB" id="A0A1C3K9Q6"/>
<dbReference type="CDD" id="cd13944">
    <property type="entry name" value="lytB_ispH"/>
    <property type="match status" value="1"/>
</dbReference>
<dbReference type="FunFam" id="3.40.50.11270:FF:000001">
    <property type="entry name" value="4-hydroxy-3-methylbut-2-enyl diphosphate reductase"/>
    <property type="match status" value="1"/>
</dbReference>
<evidence type="ECO:0000256" key="13">
    <source>
        <dbReference type="ARBA" id="ARBA00052992"/>
    </source>
</evidence>
<comment type="cofactor">
    <cofactor evidence="1">
        <name>[4Fe-4S] cluster</name>
        <dbReference type="ChEBI" id="CHEBI:49883"/>
    </cofactor>
</comment>
<comment type="catalytic activity">
    <reaction evidence="12">
        <text>isopentenyl diphosphate + 2 oxidized [2Fe-2S]-[ferredoxin] + H2O = (2E)-4-hydroxy-3-methylbut-2-enyl diphosphate + 2 reduced [2Fe-2S]-[ferredoxin] + 2 H(+)</text>
        <dbReference type="Rhea" id="RHEA:24488"/>
        <dbReference type="Rhea" id="RHEA-COMP:10000"/>
        <dbReference type="Rhea" id="RHEA-COMP:10001"/>
        <dbReference type="ChEBI" id="CHEBI:15377"/>
        <dbReference type="ChEBI" id="CHEBI:15378"/>
        <dbReference type="ChEBI" id="CHEBI:33737"/>
        <dbReference type="ChEBI" id="CHEBI:33738"/>
        <dbReference type="ChEBI" id="CHEBI:128753"/>
        <dbReference type="ChEBI" id="CHEBI:128769"/>
        <dbReference type="EC" id="1.17.7.4"/>
    </reaction>
</comment>
<evidence type="ECO:0000256" key="2">
    <source>
        <dbReference type="ARBA" id="ARBA00022485"/>
    </source>
</evidence>
<organism evidence="14 15">
    <name type="scientific">Plasmodium malariae</name>
    <dbReference type="NCBI Taxonomy" id="5858"/>
    <lineage>
        <taxon>Eukaryota</taxon>
        <taxon>Sar</taxon>
        <taxon>Alveolata</taxon>
        <taxon>Apicomplexa</taxon>
        <taxon>Aconoidasida</taxon>
        <taxon>Haemosporida</taxon>
        <taxon>Plasmodiidae</taxon>
        <taxon>Plasmodium</taxon>
        <taxon>Plasmodium (Plasmodium)</taxon>
    </lineage>
</organism>
<evidence type="ECO:0000256" key="7">
    <source>
        <dbReference type="ARBA" id="ARBA00023229"/>
    </source>
</evidence>
<comment type="catalytic activity">
    <reaction evidence="13">
        <text>dimethylallyl diphosphate + 2 oxidized [2Fe-2S]-[ferredoxin] + H2O = (2E)-4-hydroxy-3-methylbut-2-enyl diphosphate + 2 reduced [2Fe-2S]-[ferredoxin] + 2 H(+)</text>
        <dbReference type="Rhea" id="RHEA:24825"/>
        <dbReference type="Rhea" id="RHEA-COMP:10000"/>
        <dbReference type="Rhea" id="RHEA-COMP:10001"/>
        <dbReference type="ChEBI" id="CHEBI:15377"/>
        <dbReference type="ChEBI" id="CHEBI:15378"/>
        <dbReference type="ChEBI" id="CHEBI:33737"/>
        <dbReference type="ChEBI" id="CHEBI:33738"/>
        <dbReference type="ChEBI" id="CHEBI:57623"/>
        <dbReference type="ChEBI" id="CHEBI:128753"/>
        <dbReference type="EC" id="1.17.7.4"/>
    </reaction>
</comment>
<comment type="similarity">
    <text evidence="10">Belongs to the IspH family.</text>
</comment>
<dbReference type="NCBIfam" id="TIGR00216">
    <property type="entry name" value="ispH_lytB"/>
    <property type="match status" value="1"/>
</dbReference>
<keyword evidence="2" id="KW-0004">4Fe-4S</keyword>
<keyword evidence="4 14" id="KW-0560">Oxidoreductase</keyword>
<evidence type="ECO:0000256" key="6">
    <source>
        <dbReference type="ARBA" id="ARBA00023014"/>
    </source>
</evidence>
<dbReference type="Gene3D" id="3.40.1010.20">
    <property type="entry name" value="4-hydroxy-3-methylbut-2-enyl diphosphate reductase, catalytic domain"/>
    <property type="match status" value="2"/>
</dbReference>
<protein>
    <recommendedName>
        <fullName evidence="11">4-hydroxy-3-methylbut-2-enyl diphosphate reductase</fullName>
        <ecNumber evidence="11">1.17.7.4</ecNumber>
    </recommendedName>
</protein>
<keyword evidence="5" id="KW-0408">Iron</keyword>
<evidence type="ECO:0000256" key="5">
    <source>
        <dbReference type="ARBA" id="ARBA00023004"/>
    </source>
</evidence>
<dbReference type="GO" id="GO:0005737">
    <property type="term" value="C:cytoplasm"/>
    <property type="evidence" value="ECO:0007669"/>
    <property type="project" value="UniProtKB-ARBA"/>
</dbReference>
<dbReference type="GO" id="GO:0046872">
    <property type="term" value="F:metal ion binding"/>
    <property type="evidence" value="ECO:0007669"/>
    <property type="project" value="UniProtKB-KW"/>
</dbReference>
<dbReference type="EC" id="1.17.7.4" evidence="11"/>
<proteinExistence type="inferred from homology"/>
<dbReference type="Gene3D" id="3.40.50.11270">
    <property type="match status" value="1"/>
</dbReference>
<sequence length="526" mass="59859">MFFGIRFPFETDRLARFPFSKYLFIFSFKLFLVVVKAEILDCTMIKHPINIFEIRSNVPVHFLKTQNVHNSPFIKKRHKRKDASNPLNLYFINYKKKLKNYTKAQNSRSFSTYYVNGEQRNKNFGEEKECTQMDNGHQNGKGSECKMSPTSDYRSGYTNDIKNSNENNCTDSGKNGGKYCPEKSGEHCSENDAQNLKQTCNNASEGDEKILYLISPRGFCKGVSRAIETVEECLKLFKTKIYVKHKIVHNDIVCKNLEKKGAIFIEDLNDVPDGNILIYSAHGISPQIREIAKKKNLIEIDATCPLVNKVHVYVQVKAKEGYKIILIGHKNHVEVVGTYNEAPDCTYIVENVNDVENLNFLEKQKLFYVTQTTLSMDDCALIVKKLKDKYPNIETIPSGSICYATTNRQGALIQICPQCDLTIVVGSQSSSNAKKLVYASQIRNVPGVLVNTVDEFDFNLLKNVKRIALTSAASTPEELTQKFVQILTNPPFMYSLKIFNGVQENVPKWKLPKNLLSIMKEKNIRG</sequence>
<evidence type="ECO:0000256" key="4">
    <source>
        <dbReference type="ARBA" id="ARBA00023002"/>
    </source>
</evidence>
<evidence type="ECO:0000256" key="9">
    <source>
        <dbReference type="ARBA" id="ARBA00046314"/>
    </source>
</evidence>
<keyword evidence="6" id="KW-0411">Iron-sulfur</keyword>
<evidence type="ECO:0000256" key="11">
    <source>
        <dbReference type="ARBA" id="ARBA00047177"/>
    </source>
</evidence>
<evidence type="ECO:0000256" key="3">
    <source>
        <dbReference type="ARBA" id="ARBA00022723"/>
    </source>
</evidence>
<dbReference type="Proteomes" id="UP000219799">
    <property type="component" value="Chromosome 2"/>
</dbReference>
<dbReference type="InterPro" id="IPR003451">
    <property type="entry name" value="LytB/IspH"/>
</dbReference>
<dbReference type="GO" id="GO:0051745">
    <property type="term" value="F:4-hydroxy-3-methylbut-2-enyl diphosphate reductase activity"/>
    <property type="evidence" value="ECO:0007669"/>
    <property type="project" value="UniProtKB-EC"/>
</dbReference>
<evidence type="ECO:0000256" key="1">
    <source>
        <dbReference type="ARBA" id="ARBA00001966"/>
    </source>
</evidence>
<dbReference type="VEuPathDB" id="PlasmoDB:PmUG01_02019200"/>
<keyword evidence="7" id="KW-0414">Isoprene biosynthesis</keyword>
<dbReference type="GO" id="GO:0050992">
    <property type="term" value="P:dimethylallyl diphosphate biosynthetic process"/>
    <property type="evidence" value="ECO:0007669"/>
    <property type="project" value="InterPro"/>
</dbReference>
<dbReference type="PANTHER" id="PTHR30426:SF0">
    <property type="entry name" value="4-HYDROXY-3-METHYLBUT-2-ENYL DIPHOSPHATE REDUCTASE"/>
    <property type="match status" value="1"/>
</dbReference>
<evidence type="ECO:0000256" key="10">
    <source>
        <dbReference type="ARBA" id="ARBA00046335"/>
    </source>
</evidence>
<evidence type="ECO:0000313" key="15">
    <source>
        <dbReference type="Proteomes" id="UP000219799"/>
    </source>
</evidence>